<feature type="domain" description="Major facilitator superfamily (MFS) profile" evidence="8">
    <location>
        <begin position="21"/>
        <end position="489"/>
    </location>
</feature>
<proteinExistence type="predicted"/>
<evidence type="ECO:0000256" key="6">
    <source>
        <dbReference type="ARBA" id="ARBA00023136"/>
    </source>
</evidence>
<dbReference type="InterPro" id="IPR036259">
    <property type="entry name" value="MFS_trans_sf"/>
</dbReference>
<keyword evidence="5 7" id="KW-1133">Transmembrane helix</keyword>
<dbReference type="CDD" id="cd17321">
    <property type="entry name" value="MFS_MMR_MDR_like"/>
    <property type="match status" value="1"/>
</dbReference>
<feature type="transmembrane region" description="Helical" evidence="7">
    <location>
        <begin position="87"/>
        <end position="104"/>
    </location>
</feature>
<organism evidence="9 10">
    <name type="scientific">Rhodococcus tibetensis</name>
    <dbReference type="NCBI Taxonomy" id="2965064"/>
    <lineage>
        <taxon>Bacteria</taxon>
        <taxon>Bacillati</taxon>
        <taxon>Actinomycetota</taxon>
        <taxon>Actinomycetes</taxon>
        <taxon>Mycobacteriales</taxon>
        <taxon>Nocardiaceae</taxon>
        <taxon>Rhodococcus</taxon>
    </lineage>
</organism>
<feature type="transmembrane region" description="Helical" evidence="7">
    <location>
        <begin position="208"/>
        <end position="228"/>
    </location>
</feature>
<evidence type="ECO:0000256" key="7">
    <source>
        <dbReference type="SAM" id="Phobius"/>
    </source>
</evidence>
<accession>A0ABT1QGD6</accession>
<feature type="transmembrane region" description="Helical" evidence="7">
    <location>
        <begin position="313"/>
        <end position="335"/>
    </location>
</feature>
<dbReference type="InterPro" id="IPR011701">
    <property type="entry name" value="MFS"/>
</dbReference>
<dbReference type="PROSITE" id="PS50850">
    <property type="entry name" value="MFS"/>
    <property type="match status" value="1"/>
</dbReference>
<dbReference type="InterPro" id="IPR020846">
    <property type="entry name" value="MFS_dom"/>
</dbReference>
<feature type="transmembrane region" description="Helical" evidence="7">
    <location>
        <begin position="20"/>
        <end position="43"/>
    </location>
</feature>
<evidence type="ECO:0000259" key="8">
    <source>
        <dbReference type="PROSITE" id="PS50850"/>
    </source>
</evidence>
<feature type="transmembrane region" description="Helical" evidence="7">
    <location>
        <begin position="278"/>
        <end position="301"/>
    </location>
</feature>
<keyword evidence="4 7" id="KW-0812">Transmembrane</keyword>
<dbReference type="EMBL" id="JANFQF010000013">
    <property type="protein sequence ID" value="MCQ4120748.1"/>
    <property type="molecule type" value="Genomic_DNA"/>
</dbReference>
<dbReference type="PANTHER" id="PTHR42718">
    <property type="entry name" value="MAJOR FACILITATOR SUPERFAMILY MULTIDRUG TRANSPORTER MFSC"/>
    <property type="match status" value="1"/>
</dbReference>
<sequence>MTVVREQPAVMGQGIDRRWLILGVLAIAQLMVVLDATIVNIALPDAQQSLGFSDGQRQWVVTAYSLAFGSLLLLGGRINDLCGRKNSFISGLIGFAAASALGGWGPNFEILVLARALQGVFGALLAPAALSLLTVTFAGSADRTRAFGVFGAISGAGGAIGLLMGGVLTEYLSWHWCLYVNVAFALVALVGAIVFLPAHEKGSNTKSLDWWGTVSVTAGLFFLVYGFANSESHGWSDVMTLTFLGAGIVLLTLFVWIETKVRHPLLPMRVLTDRLRGASYLVMLISAVGMFGIFLFLTYYLQQMLGYSPISTGIAFLPMVASIALSASFSGAVLATRFSPRILVTSGLLLSAVGMAFLTTIDIDSAYLTGILPGLLAVGLGLGFVFSSAMASSTAGVRADDAGVASATVNTAQQVGGSIGIALLSSVAATAADNFGAKHAAAASGDPAAVARQLAEGAALVSYHSAFWVAAAFFAVGALVSAALYRNEIPQQDPDSEPVLAH</sequence>
<name>A0ABT1QGD6_9NOCA</name>
<reference evidence="9 10" key="1">
    <citation type="submission" date="2022-07" db="EMBL/GenBank/DDBJ databases">
        <title>Degradation activity of malathion, p-nitrophenol and potential low-temperature adaptation strategy of Rhodococcus sp. FXJ9.536.</title>
        <authorList>
            <person name="Huang J."/>
            <person name="Huang Y."/>
        </authorList>
    </citation>
    <scope>NUCLEOTIDE SEQUENCE [LARGE SCALE GENOMIC DNA]</scope>
    <source>
        <strain evidence="9 10">FXJ9.536</strain>
    </source>
</reference>
<dbReference type="Pfam" id="PF07690">
    <property type="entry name" value="MFS_1"/>
    <property type="match status" value="1"/>
</dbReference>
<dbReference type="Gene3D" id="1.20.1250.20">
    <property type="entry name" value="MFS general substrate transporter like domains"/>
    <property type="match status" value="1"/>
</dbReference>
<keyword evidence="3" id="KW-1003">Cell membrane</keyword>
<comment type="subcellular location">
    <subcellularLocation>
        <location evidence="1">Cell membrane</location>
        <topology evidence="1">Multi-pass membrane protein</topology>
    </subcellularLocation>
</comment>
<evidence type="ECO:0000256" key="3">
    <source>
        <dbReference type="ARBA" id="ARBA00022475"/>
    </source>
</evidence>
<feature type="transmembrane region" description="Helical" evidence="7">
    <location>
        <begin position="146"/>
        <end position="167"/>
    </location>
</feature>
<feature type="transmembrane region" description="Helical" evidence="7">
    <location>
        <begin position="234"/>
        <end position="257"/>
    </location>
</feature>
<evidence type="ECO:0000256" key="4">
    <source>
        <dbReference type="ARBA" id="ARBA00022692"/>
    </source>
</evidence>
<feature type="transmembrane region" description="Helical" evidence="7">
    <location>
        <begin position="367"/>
        <end position="386"/>
    </location>
</feature>
<dbReference type="RefSeq" id="WP_255970621.1">
    <property type="nucleotide sequence ID" value="NZ_JANFQF010000013.1"/>
</dbReference>
<keyword evidence="2" id="KW-0813">Transport</keyword>
<evidence type="ECO:0000256" key="2">
    <source>
        <dbReference type="ARBA" id="ARBA00022448"/>
    </source>
</evidence>
<feature type="transmembrane region" description="Helical" evidence="7">
    <location>
        <begin position="342"/>
        <end position="361"/>
    </location>
</feature>
<dbReference type="SUPFAM" id="SSF103473">
    <property type="entry name" value="MFS general substrate transporter"/>
    <property type="match status" value="1"/>
</dbReference>
<feature type="transmembrane region" description="Helical" evidence="7">
    <location>
        <begin position="173"/>
        <end position="196"/>
    </location>
</feature>
<feature type="transmembrane region" description="Helical" evidence="7">
    <location>
        <begin position="466"/>
        <end position="485"/>
    </location>
</feature>
<dbReference type="PANTHER" id="PTHR42718:SF46">
    <property type="entry name" value="BLR6921 PROTEIN"/>
    <property type="match status" value="1"/>
</dbReference>
<evidence type="ECO:0000313" key="10">
    <source>
        <dbReference type="Proteomes" id="UP001524501"/>
    </source>
</evidence>
<keyword evidence="6 7" id="KW-0472">Membrane</keyword>
<protein>
    <submittedName>
        <fullName evidence="9">MFS transporter</fullName>
    </submittedName>
</protein>
<evidence type="ECO:0000256" key="5">
    <source>
        <dbReference type="ARBA" id="ARBA00022989"/>
    </source>
</evidence>
<feature type="transmembrane region" description="Helical" evidence="7">
    <location>
        <begin position="116"/>
        <end position="139"/>
    </location>
</feature>
<feature type="transmembrane region" description="Helical" evidence="7">
    <location>
        <begin position="58"/>
        <end position="75"/>
    </location>
</feature>
<keyword evidence="10" id="KW-1185">Reference proteome</keyword>
<dbReference type="Gene3D" id="1.20.1720.10">
    <property type="entry name" value="Multidrug resistance protein D"/>
    <property type="match status" value="1"/>
</dbReference>
<dbReference type="Proteomes" id="UP001524501">
    <property type="component" value="Unassembled WGS sequence"/>
</dbReference>
<comment type="caution">
    <text evidence="9">The sequence shown here is derived from an EMBL/GenBank/DDBJ whole genome shotgun (WGS) entry which is preliminary data.</text>
</comment>
<evidence type="ECO:0000313" key="9">
    <source>
        <dbReference type="EMBL" id="MCQ4120748.1"/>
    </source>
</evidence>
<gene>
    <name evidence="9" type="ORF">NOF53_16490</name>
</gene>
<evidence type="ECO:0000256" key="1">
    <source>
        <dbReference type="ARBA" id="ARBA00004651"/>
    </source>
</evidence>